<dbReference type="Proteomes" id="UP000821837">
    <property type="component" value="Unassembled WGS sequence"/>
</dbReference>
<dbReference type="Pfam" id="PF13671">
    <property type="entry name" value="AAA_33"/>
    <property type="match status" value="1"/>
</dbReference>
<dbReference type="InterPro" id="IPR008431">
    <property type="entry name" value="CNPase"/>
</dbReference>
<evidence type="ECO:0000313" key="2">
    <source>
        <dbReference type="EMBL" id="KAH7956574.1"/>
    </source>
</evidence>
<reference evidence="2" key="2">
    <citation type="submission" date="2021-09" db="EMBL/GenBank/DDBJ databases">
        <authorList>
            <person name="Jia N."/>
            <person name="Wang J."/>
            <person name="Shi W."/>
            <person name="Du L."/>
            <person name="Sun Y."/>
            <person name="Zhan W."/>
            <person name="Jiang J."/>
            <person name="Wang Q."/>
            <person name="Zhang B."/>
            <person name="Ji P."/>
            <person name="Sakyi L.B."/>
            <person name="Cui X."/>
            <person name="Yuan T."/>
            <person name="Jiang B."/>
            <person name="Yang W."/>
            <person name="Lam T.T.-Y."/>
            <person name="Chang Q."/>
            <person name="Ding S."/>
            <person name="Wang X."/>
            <person name="Zhu J."/>
            <person name="Ruan X."/>
            <person name="Zhao L."/>
            <person name="Wei J."/>
            <person name="Que T."/>
            <person name="Du C."/>
            <person name="Cheng J."/>
            <person name="Dai P."/>
            <person name="Han X."/>
            <person name="Huang E."/>
            <person name="Gao Y."/>
            <person name="Liu J."/>
            <person name="Shao H."/>
            <person name="Ye R."/>
            <person name="Li L."/>
            <person name="Wei W."/>
            <person name="Wang X."/>
            <person name="Wang C."/>
            <person name="Huo Q."/>
            <person name="Li W."/>
            <person name="Guo W."/>
            <person name="Chen H."/>
            <person name="Chen S."/>
            <person name="Zhou L."/>
            <person name="Zhou L."/>
            <person name="Ni X."/>
            <person name="Tian J."/>
            <person name="Zhou Y."/>
            <person name="Sheng Y."/>
            <person name="Liu T."/>
            <person name="Pan Y."/>
            <person name="Xia L."/>
            <person name="Li J."/>
            <person name="Zhao F."/>
            <person name="Cao W."/>
        </authorList>
    </citation>
    <scope>NUCLEOTIDE SEQUENCE</scope>
    <source>
        <strain evidence="2">Rsan-2018</strain>
        <tissue evidence="2">Larvae</tissue>
    </source>
</reference>
<feature type="region of interest" description="Disordered" evidence="1">
    <location>
        <begin position="545"/>
        <end position="569"/>
    </location>
</feature>
<evidence type="ECO:0000313" key="3">
    <source>
        <dbReference type="Proteomes" id="UP000821837"/>
    </source>
</evidence>
<dbReference type="GO" id="GO:0004113">
    <property type="term" value="F:2',3'-cyclic-nucleotide 3'-phosphodiesterase activity"/>
    <property type="evidence" value="ECO:0007669"/>
    <property type="project" value="InterPro"/>
</dbReference>
<sequence length="1035" mass="113307">MASSRKRFTDGMPMSHGDVSCDGSVGKIVFTDDIDVLDIVDFPCLVDDDTIEFLRSHGRILFLSRGPPGSGKGTVATRLHELYPGSRIYWSDKMFLTPLAPPRTKETLKQSHDLITEYMQQNAPVIINRNTNMGVWETSPYLRIAAMYGYTVIILNIDKNLILKPEVLAVTNSKGLDQSYMKNRLKQWENIYPYAMGWSPRPRDAAFLLCRYRELSAGLANNGIVLKPIQCEQFFPFCIARLCWFGWDERDRHYCHSEPVKKAYGSKDRITVLGYAAVGDLIMAVVELTEAQAALMGGSELPASLETAISRHANDHECDEMLCTVDLHNMSVQNDSDETVVLEEGAACRELPPPSRMSFILLGSTTAKAIKYSSAVLHASLLHNHMRSWRDTGAAPRMCVDADGVSVYGTPTDASDDMCLLITDKKTVRLDAIFTGHYQAHTSRLSGRDRMWSTGNKKCVSQDHHTFDRYLQNTATMRTAHREPDSYPADVVRQVLDSVDAPCLKHDGTRQYLSTHGRLLILVRGPSGSGKDIVAARLEELYMGSSKPAGSSDASEPTTASVPPGTALNKIEGYMKNDTPVLYSYTDIMVWHITKYLALASKYGYTVVIVDMPHQPASDAKQSAAQPSVAAAVAPEAPARTTTPPMRLSPAPPNSVATPADAAVTPPIAEPVLALPAAAPTTMPMSSDQTDSLAGEEQHKKAMLHKLPNLPRGGPYQGSGETSIGGGPSRGAMVRGAHPEHLFMPPYARNSVRGGGPSRRQSQPGCSGDKPKKVITLSSSLHPGAACGAVKLHVAQNAWKPLHKSAAEIVDEEAASAKALSKAMGESNQVKRWEEVHPFAMGWSPRPRDAAWLLQRFRQIRNTLHNEDPKLAPRDVASSHVYPFCLARLCLFGSSAADKDYCLSEKVRQAYGRSDTLRVFGYAVTQGFVFAMVELSDDQATLTGHLDIADENDGDVGAVTRQLSLRLGFRTWEEVGCIVDLAKFAPTEGCADRNDLHFVGNRINLKGGNSEDALQNEQGLAIEVHEDDDDCSKDK</sequence>
<comment type="caution">
    <text evidence="2">The sequence shown here is derived from an EMBL/GenBank/DDBJ whole genome shotgun (WGS) entry which is preliminary data.</text>
</comment>
<proteinExistence type="predicted"/>
<organism evidence="2 3">
    <name type="scientific">Rhipicephalus sanguineus</name>
    <name type="common">Brown dog tick</name>
    <name type="synonym">Ixodes sanguineus</name>
    <dbReference type="NCBI Taxonomy" id="34632"/>
    <lineage>
        <taxon>Eukaryota</taxon>
        <taxon>Metazoa</taxon>
        <taxon>Ecdysozoa</taxon>
        <taxon>Arthropoda</taxon>
        <taxon>Chelicerata</taxon>
        <taxon>Arachnida</taxon>
        <taxon>Acari</taxon>
        <taxon>Parasitiformes</taxon>
        <taxon>Ixodida</taxon>
        <taxon>Ixodoidea</taxon>
        <taxon>Ixodidae</taxon>
        <taxon>Rhipicephalinae</taxon>
        <taxon>Rhipicephalus</taxon>
        <taxon>Rhipicephalus</taxon>
    </lineage>
</organism>
<keyword evidence="3" id="KW-1185">Reference proteome</keyword>
<dbReference type="PANTHER" id="PTHR10156">
    <property type="entry name" value="2',3'-CYCLIC-NUCLEOTIDE 3'-PHOSPHODIESTERASE"/>
    <property type="match status" value="1"/>
</dbReference>
<dbReference type="AlphaFoldDB" id="A0A9D4PVH6"/>
<dbReference type="VEuPathDB" id="VectorBase:RSAN_055238"/>
<dbReference type="GO" id="GO:0005737">
    <property type="term" value="C:cytoplasm"/>
    <property type="evidence" value="ECO:0007669"/>
    <property type="project" value="TreeGrafter"/>
</dbReference>
<dbReference type="EMBL" id="JABSTV010001250">
    <property type="protein sequence ID" value="KAH7956574.1"/>
    <property type="molecule type" value="Genomic_DNA"/>
</dbReference>
<feature type="compositionally biased region" description="Low complexity" evidence="1">
    <location>
        <begin position="620"/>
        <end position="639"/>
    </location>
</feature>
<evidence type="ECO:0000256" key="1">
    <source>
        <dbReference type="SAM" id="MobiDB-lite"/>
    </source>
</evidence>
<dbReference type="Gene3D" id="3.40.50.300">
    <property type="entry name" value="P-loop containing nucleotide triphosphate hydrolases"/>
    <property type="match status" value="1"/>
</dbReference>
<dbReference type="GO" id="GO:0009214">
    <property type="term" value="P:cyclic nucleotide catabolic process"/>
    <property type="evidence" value="ECO:0007669"/>
    <property type="project" value="InterPro"/>
</dbReference>
<protein>
    <recommendedName>
        <fullName evidence="4">2',3'-cyclic-nucleotide 3'-phosphodiesterase</fullName>
    </recommendedName>
</protein>
<dbReference type="PANTHER" id="PTHR10156:SF0">
    <property type="entry name" value="2',3'-CYCLIC-NUCLEOTIDE 3'-PHOSPHODIESTERASE"/>
    <property type="match status" value="1"/>
</dbReference>
<gene>
    <name evidence="2" type="ORF">HPB52_010674</name>
</gene>
<feature type="compositionally biased region" description="Polar residues" evidence="1">
    <location>
        <begin position="548"/>
        <end position="561"/>
    </location>
</feature>
<accession>A0A9D4PVH6</accession>
<feature type="region of interest" description="Disordered" evidence="1">
    <location>
        <begin position="680"/>
        <end position="773"/>
    </location>
</feature>
<dbReference type="SUPFAM" id="SSF52540">
    <property type="entry name" value="P-loop containing nucleoside triphosphate hydrolases"/>
    <property type="match status" value="1"/>
</dbReference>
<feature type="region of interest" description="Disordered" evidence="1">
    <location>
        <begin position="618"/>
        <end position="661"/>
    </location>
</feature>
<dbReference type="InterPro" id="IPR027417">
    <property type="entry name" value="P-loop_NTPase"/>
</dbReference>
<dbReference type="GO" id="GO:0016020">
    <property type="term" value="C:membrane"/>
    <property type="evidence" value="ECO:0007669"/>
    <property type="project" value="InterPro"/>
</dbReference>
<reference evidence="2" key="1">
    <citation type="journal article" date="2020" name="Cell">
        <title>Large-Scale Comparative Analyses of Tick Genomes Elucidate Their Genetic Diversity and Vector Capacities.</title>
        <authorList>
            <consortium name="Tick Genome and Microbiome Consortium (TIGMIC)"/>
            <person name="Jia N."/>
            <person name="Wang J."/>
            <person name="Shi W."/>
            <person name="Du L."/>
            <person name="Sun Y."/>
            <person name="Zhan W."/>
            <person name="Jiang J.F."/>
            <person name="Wang Q."/>
            <person name="Zhang B."/>
            <person name="Ji P."/>
            <person name="Bell-Sakyi L."/>
            <person name="Cui X.M."/>
            <person name="Yuan T.T."/>
            <person name="Jiang B.G."/>
            <person name="Yang W.F."/>
            <person name="Lam T.T."/>
            <person name="Chang Q.C."/>
            <person name="Ding S.J."/>
            <person name="Wang X.J."/>
            <person name="Zhu J.G."/>
            <person name="Ruan X.D."/>
            <person name="Zhao L."/>
            <person name="Wei J.T."/>
            <person name="Ye R.Z."/>
            <person name="Que T.C."/>
            <person name="Du C.H."/>
            <person name="Zhou Y.H."/>
            <person name="Cheng J.X."/>
            <person name="Dai P.F."/>
            <person name="Guo W.B."/>
            <person name="Han X.H."/>
            <person name="Huang E.J."/>
            <person name="Li L.F."/>
            <person name="Wei W."/>
            <person name="Gao Y.C."/>
            <person name="Liu J.Z."/>
            <person name="Shao H.Z."/>
            <person name="Wang X."/>
            <person name="Wang C.C."/>
            <person name="Yang T.C."/>
            <person name="Huo Q.B."/>
            <person name="Li W."/>
            <person name="Chen H.Y."/>
            <person name="Chen S.E."/>
            <person name="Zhou L.G."/>
            <person name="Ni X.B."/>
            <person name="Tian J.H."/>
            <person name="Sheng Y."/>
            <person name="Liu T."/>
            <person name="Pan Y.S."/>
            <person name="Xia L.Y."/>
            <person name="Li J."/>
            <person name="Zhao F."/>
            <person name="Cao W.C."/>
        </authorList>
    </citation>
    <scope>NUCLEOTIDE SEQUENCE</scope>
    <source>
        <strain evidence="2">Rsan-2018</strain>
    </source>
</reference>
<evidence type="ECO:0008006" key="4">
    <source>
        <dbReference type="Google" id="ProtNLM"/>
    </source>
</evidence>
<name>A0A9D4PVH6_RHISA</name>
<dbReference type="Gene3D" id="3.90.1740.10">
    <property type="entry name" value="2',3'-cyclic nucleotide 3'-phosphodiesterase superfamily"/>
    <property type="match status" value="2"/>
</dbReference>
<feature type="compositionally biased region" description="Polar residues" evidence="1">
    <location>
        <begin position="683"/>
        <end position="692"/>
    </location>
</feature>